<name>A0A9J6QNW2_9FIRM</name>
<dbReference type="SUPFAM" id="SSF63411">
    <property type="entry name" value="LuxS/MPP-like metallohydrolase"/>
    <property type="match status" value="2"/>
</dbReference>
<gene>
    <name evidence="4" type="ORF">OBO34_04215</name>
</gene>
<organism evidence="4 5">
    <name type="scientific">Hominibacterium faecale</name>
    <dbReference type="NCBI Taxonomy" id="2839743"/>
    <lineage>
        <taxon>Bacteria</taxon>
        <taxon>Bacillati</taxon>
        <taxon>Bacillota</taxon>
        <taxon>Clostridia</taxon>
        <taxon>Peptostreptococcales</taxon>
        <taxon>Anaerovoracaceae</taxon>
        <taxon>Hominibacterium</taxon>
    </lineage>
</organism>
<dbReference type="EMBL" id="JAOSHN010000002">
    <property type="protein sequence ID" value="MCU7377557.1"/>
    <property type="molecule type" value="Genomic_DNA"/>
</dbReference>
<dbReference type="InterPro" id="IPR050361">
    <property type="entry name" value="MPP/UQCRC_Complex"/>
</dbReference>
<sequence>MEQKVITDNQIEIYSYPGGHLHSFCIGLYVKAGSLYESEDENGITHFLEHVVIRNINWLMDGQLYPYLDRLGLMFNACTYKEFVQFEITGAKKHIRAAIDVFVKLFEAIQLPAAEIDIERKRIKAEIREDDEKGSLGYFTNEIIWKGTPLVRPITGKSTALDRMGKKALKSAHEECFVANNMFFYVTGCAQQSDIDYLAEAAARYQLKPSSAARRNMAPVPEDFFHRTNNLAIKNSSDTVVRFSFDIDSAKYSQAAYMLLYDILFDCENSKIHQALSEKSGYIYSFDPGLEQYSNIGSLYFQYEVQPSRLLDSVSMVVDLFCELKQGITDELDYVKAVYIDNSELILDHASNLNWTQAYEAHILGRTSPDLEHRRKEFYDATAGDITQLVREAFTLSNLTVTLKCKKSKKLERQMNGILKQLDEEN</sequence>
<proteinExistence type="inferred from homology"/>
<accession>A0A9J6QNW2</accession>
<dbReference type="Pfam" id="PF00675">
    <property type="entry name" value="Peptidase_M16"/>
    <property type="match status" value="1"/>
</dbReference>
<dbReference type="InterPro" id="IPR011249">
    <property type="entry name" value="Metalloenz_LuxS/M16"/>
</dbReference>
<evidence type="ECO:0000259" key="3">
    <source>
        <dbReference type="Pfam" id="PF05193"/>
    </source>
</evidence>
<evidence type="ECO:0000259" key="2">
    <source>
        <dbReference type="Pfam" id="PF00675"/>
    </source>
</evidence>
<keyword evidence="5" id="KW-1185">Reference proteome</keyword>
<feature type="domain" description="Peptidase M16 C-terminal" evidence="3">
    <location>
        <begin position="166"/>
        <end position="331"/>
    </location>
</feature>
<dbReference type="Proteomes" id="UP001065549">
    <property type="component" value="Unassembled WGS sequence"/>
</dbReference>
<protein>
    <submittedName>
        <fullName evidence="4">Insulinase family protein</fullName>
    </submittedName>
</protein>
<dbReference type="Gene3D" id="3.30.830.10">
    <property type="entry name" value="Metalloenzyme, LuxS/M16 peptidase-like"/>
    <property type="match status" value="2"/>
</dbReference>
<evidence type="ECO:0000313" key="5">
    <source>
        <dbReference type="Proteomes" id="UP001065549"/>
    </source>
</evidence>
<dbReference type="PANTHER" id="PTHR11851:SF49">
    <property type="entry name" value="MITOCHONDRIAL-PROCESSING PEPTIDASE SUBUNIT ALPHA"/>
    <property type="match status" value="1"/>
</dbReference>
<dbReference type="GO" id="GO:0046872">
    <property type="term" value="F:metal ion binding"/>
    <property type="evidence" value="ECO:0007669"/>
    <property type="project" value="InterPro"/>
</dbReference>
<evidence type="ECO:0000313" key="4">
    <source>
        <dbReference type="EMBL" id="MCU7377557.1"/>
    </source>
</evidence>
<dbReference type="PANTHER" id="PTHR11851">
    <property type="entry name" value="METALLOPROTEASE"/>
    <property type="match status" value="1"/>
</dbReference>
<reference evidence="4" key="1">
    <citation type="submission" date="2022-09" db="EMBL/GenBank/DDBJ databases">
        <title>Culturomic study of gut microbiota in children with autism spectrum disorder.</title>
        <authorList>
            <person name="Efimov B.A."/>
            <person name="Chaplin A.V."/>
            <person name="Sokolova S.R."/>
            <person name="Pikina A.P."/>
            <person name="Korzhanova M."/>
            <person name="Belova V."/>
            <person name="Korostin D."/>
        </authorList>
    </citation>
    <scope>NUCLEOTIDE SEQUENCE</scope>
    <source>
        <strain evidence="4">ASD5510</strain>
    </source>
</reference>
<feature type="domain" description="Peptidase M16 N-terminal" evidence="2">
    <location>
        <begin position="26"/>
        <end position="155"/>
    </location>
</feature>
<evidence type="ECO:0000256" key="1">
    <source>
        <dbReference type="ARBA" id="ARBA00007261"/>
    </source>
</evidence>
<dbReference type="Pfam" id="PF05193">
    <property type="entry name" value="Peptidase_M16_C"/>
    <property type="match status" value="1"/>
</dbReference>
<dbReference type="AlphaFoldDB" id="A0A9J6QNW2"/>
<dbReference type="InterPro" id="IPR011765">
    <property type="entry name" value="Pept_M16_N"/>
</dbReference>
<comment type="caution">
    <text evidence="4">The sequence shown here is derived from an EMBL/GenBank/DDBJ whole genome shotgun (WGS) entry which is preliminary data.</text>
</comment>
<comment type="similarity">
    <text evidence="1">Belongs to the peptidase M16 family.</text>
</comment>
<dbReference type="InterPro" id="IPR007863">
    <property type="entry name" value="Peptidase_M16_C"/>
</dbReference>
<dbReference type="RefSeq" id="WP_148397184.1">
    <property type="nucleotide sequence ID" value="NZ_JAJAGH010000019.1"/>
</dbReference>